<comment type="function">
    <text evidence="1">Catalyzes the phosphorylation of hydroxymethylpyrimidine phosphate (HMP-P) to HMP-PP, and of HMP to HMP-P.</text>
</comment>
<evidence type="ECO:0000259" key="15">
    <source>
        <dbReference type="Pfam" id="PF08543"/>
    </source>
</evidence>
<dbReference type="GO" id="GO:0046872">
    <property type="term" value="F:metal ion binding"/>
    <property type="evidence" value="ECO:0007669"/>
    <property type="project" value="UniProtKB-KW"/>
</dbReference>
<proteinExistence type="inferred from homology"/>
<keyword evidence="8" id="KW-0067">ATP-binding</keyword>
<protein>
    <recommendedName>
        <fullName evidence="3">pyridoxal kinase</fullName>
        <ecNumber evidence="3">2.7.1.35</ecNumber>
    </recommendedName>
    <alternativeName>
        <fullName evidence="11">PN/PL/PM kinase</fullName>
    </alternativeName>
    <alternativeName>
        <fullName evidence="12">Pyridoxal kinase</fullName>
    </alternativeName>
    <alternativeName>
        <fullName evidence="10">Pyridoxamine kinase</fullName>
    </alternativeName>
    <alternativeName>
        <fullName evidence="13">Vitamin B6 kinase</fullName>
    </alternativeName>
</protein>
<keyword evidence="4" id="KW-0808">Transferase</keyword>
<dbReference type="PANTHER" id="PTHR20858:SF19">
    <property type="entry name" value="PYRIDOXINE KINASE"/>
    <property type="match status" value="1"/>
</dbReference>
<dbReference type="CDD" id="cd01169">
    <property type="entry name" value="HMPP_kinase"/>
    <property type="match status" value="1"/>
</dbReference>
<dbReference type="OrthoDB" id="34166at2"/>
<dbReference type="GO" id="GO:0005829">
    <property type="term" value="C:cytosol"/>
    <property type="evidence" value="ECO:0007669"/>
    <property type="project" value="TreeGrafter"/>
</dbReference>
<reference evidence="16 17" key="1">
    <citation type="journal article" date="2015" name="Genome Announc.">
        <title>Complete Genome Sequences for Two Strains of a Novel Fastidious, Partially Acid-Fast, Gram-Positive Corynebacterineae Bacterium, Derived from Human Clinical Samples.</title>
        <authorList>
            <person name="Nicholson A.C."/>
            <person name="Bell M."/>
            <person name="Humrighouse B.W."/>
            <person name="McQuiston J.R."/>
        </authorList>
    </citation>
    <scope>NUCLEOTIDE SEQUENCE [LARGE SCALE GENOMIC DNA]</scope>
    <source>
        <strain evidence="16 17">X1698</strain>
    </source>
</reference>
<evidence type="ECO:0000256" key="9">
    <source>
        <dbReference type="ARBA" id="ARBA00022842"/>
    </source>
</evidence>
<comment type="catalytic activity">
    <reaction evidence="14">
        <text>pyridoxal + ATP = pyridoxal 5'-phosphate + ADP + H(+)</text>
        <dbReference type="Rhea" id="RHEA:10224"/>
        <dbReference type="ChEBI" id="CHEBI:15378"/>
        <dbReference type="ChEBI" id="CHEBI:17310"/>
        <dbReference type="ChEBI" id="CHEBI:30616"/>
        <dbReference type="ChEBI" id="CHEBI:456216"/>
        <dbReference type="ChEBI" id="CHEBI:597326"/>
        <dbReference type="EC" id="2.7.1.35"/>
    </reaction>
</comment>
<dbReference type="Pfam" id="PF08543">
    <property type="entry name" value="Phos_pyr_kin"/>
    <property type="match status" value="1"/>
</dbReference>
<evidence type="ECO:0000256" key="7">
    <source>
        <dbReference type="ARBA" id="ARBA00022777"/>
    </source>
</evidence>
<dbReference type="Proteomes" id="UP000068137">
    <property type="component" value="Chromosome"/>
</dbReference>
<dbReference type="EC" id="2.7.1.35" evidence="3"/>
<keyword evidence="6" id="KW-0547">Nucleotide-binding</keyword>
<evidence type="ECO:0000313" key="17">
    <source>
        <dbReference type="Proteomes" id="UP000068137"/>
    </source>
</evidence>
<accession>A0A0M3TBQ1</accession>
<dbReference type="InterPro" id="IPR029056">
    <property type="entry name" value="Ribokinase-like"/>
</dbReference>
<evidence type="ECO:0000256" key="2">
    <source>
        <dbReference type="ARBA" id="ARBA00009879"/>
    </source>
</evidence>
<organism evidence="16 17">
    <name type="scientific">Lawsonella clevelandensis</name>
    <dbReference type="NCBI Taxonomy" id="1528099"/>
    <lineage>
        <taxon>Bacteria</taxon>
        <taxon>Bacillati</taxon>
        <taxon>Actinomycetota</taxon>
        <taxon>Actinomycetes</taxon>
        <taxon>Mycobacteriales</taxon>
        <taxon>Lawsonellaceae</taxon>
        <taxon>Lawsonella</taxon>
    </lineage>
</organism>
<dbReference type="EMBL" id="CP012390">
    <property type="protein sequence ID" value="ALE19290.1"/>
    <property type="molecule type" value="Genomic_DNA"/>
</dbReference>
<dbReference type="AlphaFoldDB" id="A0A0M3TBQ1"/>
<keyword evidence="9" id="KW-0460">Magnesium</keyword>
<feature type="domain" description="Pyridoxamine kinase/Phosphomethylpyrimidine kinase" evidence="15">
    <location>
        <begin position="13"/>
        <end position="258"/>
    </location>
</feature>
<evidence type="ECO:0000256" key="1">
    <source>
        <dbReference type="ARBA" id="ARBA00003848"/>
    </source>
</evidence>
<evidence type="ECO:0000256" key="4">
    <source>
        <dbReference type="ARBA" id="ARBA00022679"/>
    </source>
</evidence>
<evidence type="ECO:0000256" key="8">
    <source>
        <dbReference type="ARBA" id="ARBA00022840"/>
    </source>
</evidence>
<keyword evidence="7 16" id="KW-0418">Kinase</keyword>
<evidence type="ECO:0000256" key="10">
    <source>
        <dbReference type="ARBA" id="ARBA00042307"/>
    </source>
</evidence>
<evidence type="ECO:0000256" key="14">
    <source>
        <dbReference type="ARBA" id="ARBA00049293"/>
    </source>
</evidence>
<dbReference type="GO" id="GO:0008478">
    <property type="term" value="F:pyridoxal kinase activity"/>
    <property type="evidence" value="ECO:0007669"/>
    <property type="project" value="UniProtKB-EC"/>
</dbReference>
<comment type="similarity">
    <text evidence="2">Belongs to the ThiD family.</text>
</comment>
<dbReference type="Gene3D" id="3.40.1190.20">
    <property type="match status" value="1"/>
</dbReference>
<dbReference type="GO" id="GO:0005524">
    <property type="term" value="F:ATP binding"/>
    <property type="evidence" value="ECO:0007669"/>
    <property type="project" value="UniProtKB-KW"/>
</dbReference>
<keyword evidence="5" id="KW-0479">Metal-binding</keyword>
<dbReference type="GO" id="GO:0008902">
    <property type="term" value="F:hydroxymethylpyrimidine kinase activity"/>
    <property type="evidence" value="ECO:0007669"/>
    <property type="project" value="TreeGrafter"/>
</dbReference>
<dbReference type="GO" id="GO:0009228">
    <property type="term" value="P:thiamine biosynthetic process"/>
    <property type="evidence" value="ECO:0007669"/>
    <property type="project" value="InterPro"/>
</dbReference>
<evidence type="ECO:0000256" key="13">
    <source>
        <dbReference type="ARBA" id="ARBA00042531"/>
    </source>
</evidence>
<dbReference type="STRING" id="1528099.AL705_06695"/>
<dbReference type="PATRIC" id="fig|1562462.4.peg.1373"/>
<dbReference type="NCBIfam" id="TIGR00097">
    <property type="entry name" value="HMP-P_kinase"/>
    <property type="match status" value="1"/>
</dbReference>
<evidence type="ECO:0000256" key="3">
    <source>
        <dbReference type="ARBA" id="ARBA00012104"/>
    </source>
</evidence>
<evidence type="ECO:0000256" key="6">
    <source>
        <dbReference type="ARBA" id="ARBA00022741"/>
    </source>
</evidence>
<evidence type="ECO:0000256" key="12">
    <source>
        <dbReference type="ARBA" id="ARBA00042396"/>
    </source>
</evidence>
<evidence type="ECO:0000313" key="16">
    <source>
        <dbReference type="EMBL" id="ALE19290.1"/>
    </source>
</evidence>
<dbReference type="GO" id="GO:0009229">
    <property type="term" value="P:thiamine diphosphate biosynthetic process"/>
    <property type="evidence" value="ECO:0007669"/>
    <property type="project" value="UniProtKB-UniPathway"/>
</dbReference>
<name>A0A0M3TBQ1_9ACTN</name>
<dbReference type="PANTHER" id="PTHR20858">
    <property type="entry name" value="PHOSPHOMETHYLPYRIMIDINE KINASE"/>
    <property type="match status" value="1"/>
</dbReference>
<evidence type="ECO:0000256" key="11">
    <source>
        <dbReference type="ARBA" id="ARBA00042348"/>
    </source>
</evidence>
<dbReference type="SUPFAM" id="SSF53613">
    <property type="entry name" value="Ribokinase-like"/>
    <property type="match status" value="1"/>
</dbReference>
<dbReference type="RefSeq" id="WP_053962345.1">
    <property type="nucleotide sequence ID" value="NZ_CP012390.1"/>
</dbReference>
<dbReference type="InterPro" id="IPR004399">
    <property type="entry name" value="HMP/HMP-P_kinase_dom"/>
</dbReference>
<dbReference type="InterPro" id="IPR013749">
    <property type="entry name" value="PM/HMP-P_kinase-1"/>
</dbReference>
<sequence length="262" mass="27238">MTAFVLDIAGSESTGGAGCQADLRTFHQLGVYGACTLTCIVAFDPAHGWNHRFVPVDPQVIKNQTEATLSCWNIDAVKIGMLGTVPAIDATAEILSQHSFPHVVVDPVLICKGQEAGAALDIDNALREKILPLATVLTPNLFETEILSGMENISTVEELTDAAKRIADAGTKAVLAKGGANLPGDNAVDVLWDGHEATVYSVPKVGDLRVSGAGDSLAAALTAELAKGKDLHAAVSVAKDFVTRGIAQSLDAGTPFGVVWQG</sequence>
<gene>
    <name evidence="16" type="ORF">AL705_06695</name>
</gene>
<evidence type="ECO:0000256" key="5">
    <source>
        <dbReference type="ARBA" id="ARBA00022723"/>
    </source>
</evidence>
<dbReference type="KEGG" id="cbq:AL705_06695"/>
<dbReference type="UniPathway" id="UPA00060">
    <property type="reaction ID" value="UER00138"/>
</dbReference>
<dbReference type="GO" id="GO:0008972">
    <property type="term" value="F:phosphomethylpyrimidine kinase activity"/>
    <property type="evidence" value="ECO:0007669"/>
    <property type="project" value="InterPro"/>
</dbReference>